<protein>
    <submittedName>
        <fullName evidence="4">DUF4384 domain-containing protein</fullName>
    </submittedName>
</protein>
<name>A0A538TNY7_UNCEI</name>
<evidence type="ECO:0000259" key="3">
    <source>
        <dbReference type="Pfam" id="PF14326"/>
    </source>
</evidence>
<dbReference type="InterPro" id="IPR025493">
    <property type="entry name" value="DUF4384"/>
</dbReference>
<comment type="caution">
    <text evidence="4">The sequence shown here is derived from an EMBL/GenBank/DDBJ whole genome shotgun (WGS) entry which is preliminary data.</text>
</comment>
<proteinExistence type="predicted"/>
<accession>A0A538TNY7</accession>
<evidence type="ECO:0000256" key="1">
    <source>
        <dbReference type="SAM" id="MobiDB-lite"/>
    </source>
</evidence>
<dbReference type="PANTHER" id="PTHR36194">
    <property type="entry name" value="S-LAYER-LIKE PROTEIN"/>
    <property type="match status" value="1"/>
</dbReference>
<feature type="domain" description="DUF4384" evidence="3">
    <location>
        <begin position="43"/>
        <end position="122"/>
    </location>
</feature>
<feature type="chain" id="PRO_5021970714" evidence="2">
    <location>
        <begin position="23"/>
        <end position="508"/>
    </location>
</feature>
<keyword evidence="2" id="KW-0732">Signal</keyword>
<feature type="compositionally biased region" description="Basic and acidic residues" evidence="1">
    <location>
        <begin position="398"/>
        <end position="508"/>
    </location>
</feature>
<dbReference type="EMBL" id="VBOY01000072">
    <property type="protein sequence ID" value="TMQ65300.1"/>
    <property type="molecule type" value="Genomic_DNA"/>
</dbReference>
<reference evidence="4 5" key="1">
    <citation type="journal article" date="2019" name="Nat. Microbiol.">
        <title>Mediterranean grassland soil C-N compound turnover is dependent on rainfall and depth, and is mediated by genomically divergent microorganisms.</title>
        <authorList>
            <person name="Diamond S."/>
            <person name="Andeer P.F."/>
            <person name="Li Z."/>
            <person name="Crits-Christoph A."/>
            <person name="Burstein D."/>
            <person name="Anantharaman K."/>
            <person name="Lane K.R."/>
            <person name="Thomas B.C."/>
            <person name="Pan C."/>
            <person name="Northen T.R."/>
            <person name="Banfield J.F."/>
        </authorList>
    </citation>
    <scope>NUCLEOTIDE SEQUENCE [LARGE SCALE GENOMIC DNA]</scope>
    <source>
        <strain evidence="4">WS_8</strain>
    </source>
</reference>
<feature type="signal peptide" evidence="2">
    <location>
        <begin position="1"/>
        <end position="22"/>
    </location>
</feature>
<organism evidence="4 5">
    <name type="scientific">Eiseniibacteriota bacterium</name>
    <dbReference type="NCBI Taxonomy" id="2212470"/>
    <lineage>
        <taxon>Bacteria</taxon>
        <taxon>Candidatus Eiseniibacteriota</taxon>
    </lineage>
</organism>
<evidence type="ECO:0000313" key="5">
    <source>
        <dbReference type="Proteomes" id="UP000316609"/>
    </source>
</evidence>
<gene>
    <name evidence="4" type="ORF">E6K78_07750</name>
</gene>
<sequence length="508" mass="58213">MRRTCGMLVVALVAAVAPTSRAEASPARGLDIELWTDRGADGVYQPGQTIGITARTSDDAYLLVYEIDSEGAVHALFPQRGSRGFIEGRRSYAIPPAGSDVELVVEGPVGEGYIVGIASERPFRNLPWYLRPVDAQAGEIGYQGEGDDEEEGVTQEGRIVGDPFVAMERIRRRVLEDPEDPSGFATAYVSYYVHNQVRYPRYLCYDCHRPNHWAWWDGFDPYYTTCSAIDFRVNWAWAWGPSYWNGFVPYYYYVYRPSCPPRYRGLLASRTCYSSWDGWKRWSTLWGSRLTRFRSDPPSGYVPPSKFRNGGVWGDDSPAPPGFSRRDATRGVRGGLAWVPRGSERVRDGVRPIRKDPRPQPSDDPRFRPRRPDDLTDPGSRAADPPWRVLRPNQGARPEGRDRVEPAPAQERRVPMGRNRLERVPAEERWVPRGRDRMERIPAEERRIPMGRDLGDLRPERGPSRDGESRREITRPDPPREERRHEEKRRSDSERGDGSRSRPWREGR</sequence>
<dbReference type="AlphaFoldDB" id="A0A538TNY7"/>
<feature type="region of interest" description="Disordered" evidence="1">
    <location>
        <begin position="296"/>
        <end position="508"/>
    </location>
</feature>
<feature type="compositionally biased region" description="Basic and acidic residues" evidence="1">
    <location>
        <begin position="342"/>
        <end position="374"/>
    </location>
</feature>
<dbReference type="Proteomes" id="UP000316609">
    <property type="component" value="Unassembled WGS sequence"/>
</dbReference>
<dbReference type="Pfam" id="PF14326">
    <property type="entry name" value="DUF4384"/>
    <property type="match status" value="1"/>
</dbReference>
<evidence type="ECO:0000256" key="2">
    <source>
        <dbReference type="SAM" id="SignalP"/>
    </source>
</evidence>
<evidence type="ECO:0000313" key="4">
    <source>
        <dbReference type="EMBL" id="TMQ65300.1"/>
    </source>
</evidence>
<dbReference type="PANTHER" id="PTHR36194:SF1">
    <property type="entry name" value="S-LAYER-LIKE PROTEIN"/>
    <property type="match status" value="1"/>
</dbReference>